<dbReference type="InterPro" id="IPR002035">
    <property type="entry name" value="VWF_A"/>
</dbReference>
<dbReference type="Proteomes" id="UP001152795">
    <property type="component" value="Unassembled WGS sequence"/>
</dbReference>
<evidence type="ECO:0000313" key="4">
    <source>
        <dbReference type="EMBL" id="CAB4030978.1"/>
    </source>
</evidence>
<gene>
    <name evidence="4" type="ORF">PACLA_8A020372</name>
</gene>
<evidence type="ECO:0000256" key="3">
    <source>
        <dbReference type="ARBA" id="ARBA00023157"/>
    </source>
</evidence>
<sequence>MSTRKRLVIIIDQSGSMKAKQRMVLAKDAALTVLNTLTPDDYVTAIAFSTSPSFPPGCFGSSLAKATASNLQVLREWIRNLQASGKTMYSLAFETAFDCFVNSSSTDKGKNIILFLTDGEPSDDPSTKIYPSLIQGQQQMNNSVSILAYGLGTGISGNRNAKEVLTNIATENKGHFTIIKDGSKEKLNSAFGSYYQYFVTAIGNVALGKQTSQSSVMLKQFPNLAVNGRVDGKCSQTNYEENPWWRVDLQDEYYIMAVDISNCCNNILKNIEVHVGNNEIRELNKICGHINVLKDKENHIILCPADLSGRYVHLGVRGRNKSFSICEVR</sequence>
<dbReference type="Pfam" id="PF22633">
    <property type="entry name" value="F5_F8_type_C_2"/>
    <property type="match status" value="1"/>
</dbReference>
<evidence type="ECO:0000256" key="2">
    <source>
        <dbReference type="ARBA" id="ARBA00022837"/>
    </source>
</evidence>
<dbReference type="SUPFAM" id="SSF53300">
    <property type="entry name" value="vWA-like"/>
    <property type="match status" value="1"/>
</dbReference>
<dbReference type="Pfam" id="PF00092">
    <property type="entry name" value="VWA"/>
    <property type="match status" value="1"/>
</dbReference>
<dbReference type="InterPro" id="IPR008979">
    <property type="entry name" value="Galactose-bd-like_sf"/>
</dbReference>
<proteinExistence type="predicted"/>
<evidence type="ECO:0000256" key="1">
    <source>
        <dbReference type="ARBA" id="ARBA00022723"/>
    </source>
</evidence>
<dbReference type="SMART" id="SM00327">
    <property type="entry name" value="VWA"/>
    <property type="match status" value="1"/>
</dbReference>
<dbReference type="Gene3D" id="2.60.120.260">
    <property type="entry name" value="Galactose-binding domain-like"/>
    <property type="match status" value="1"/>
</dbReference>
<dbReference type="OrthoDB" id="2150145at2759"/>
<organism evidence="4 5">
    <name type="scientific">Paramuricea clavata</name>
    <name type="common">Red gorgonian</name>
    <name type="synonym">Violescent sea-whip</name>
    <dbReference type="NCBI Taxonomy" id="317549"/>
    <lineage>
        <taxon>Eukaryota</taxon>
        <taxon>Metazoa</taxon>
        <taxon>Cnidaria</taxon>
        <taxon>Anthozoa</taxon>
        <taxon>Octocorallia</taxon>
        <taxon>Malacalcyonacea</taxon>
        <taxon>Plexauridae</taxon>
        <taxon>Paramuricea</taxon>
    </lineage>
</organism>
<comment type="caution">
    <text evidence="4">The sequence shown here is derived from an EMBL/GenBank/DDBJ whole genome shotgun (WGS) entry which is preliminary data.</text>
</comment>
<dbReference type="InterPro" id="IPR006585">
    <property type="entry name" value="FTP1"/>
</dbReference>
<dbReference type="EMBL" id="CACRXK020017270">
    <property type="protein sequence ID" value="CAB4030978.1"/>
    <property type="molecule type" value="Genomic_DNA"/>
</dbReference>
<dbReference type="Gene3D" id="3.40.50.410">
    <property type="entry name" value="von Willebrand factor, type A domain"/>
    <property type="match status" value="1"/>
</dbReference>
<accession>A0A6S7JJ76</accession>
<dbReference type="InterPro" id="IPR036465">
    <property type="entry name" value="vWFA_dom_sf"/>
</dbReference>
<feature type="non-terminal residue" evidence="4">
    <location>
        <position position="329"/>
    </location>
</feature>
<dbReference type="GO" id="GO:0005891">
    <property type="term" value="C:voltage-gated calcium channel complex"/>
    <property type="evidence" value="ECO:0007669"/>
    <property type="project" value="TreeGrafter"/>
</dbReference>
<dbReference type="PROSITE" id="PS50234">
    <property type="entry name" value="VWFA"/>
    <property type="match status" value="1"/>
</dbReference>
<evidence type="ECO:0000313" key="5">
    <source>
        <dbReference type="Proteomes" id="UP001152795"/>
    </source>
</evidence>
<dbReference type="GO" id="GO:0005245">
    <property type="term" value="F:voltage-gated calcium channel activity"/>
    <property type="evidence" value="ECO:0007669"/>
    <property type="project" value="TreeGrafter"/>
</dbReference>
<keyword evidence="5" id="KW-1185">Reference proteome</keyword>
<reference evidence="4" key="1">
    <citation type="submission" date="2020-04" db="EMBL/GenBank/DDBJ databases">
        <authorList>
            <person name="Alioto T."/>
            <person name="Alioto T."/>
            <person name="Gomez Garrido J."/>
        </authorList>
    </citation>
    <scope>NUCLEOTIDE SEQUENCE</scope>
    <source>
        <strain evidence="4">A484AB</strain>
    </source>
</reference>
<dbReference type="PANTHER" id="PTHR10166">
    <property type="entry name" value="VOLTAGE-DEPENDENT CALCIUM CHANNEL SUBUNIT ALPHA-2/DELTA-RELATED"/>
    <property type="match status" value="1"/>
</dbReference>
<name>A0A6S7JJ76_PARCT</name>
<dbReference type="AlphaFoldDB" id="A0A6S7JJ76"/>
<keyword evidence="2" id="KW-0106">Calcium</keyword>
<dbReference type="InterPro" id="IPR051173">
    <property type="entry name" value="Ca_channel_alpha-2/delta"/>
</dbReference>
<dbReference type="SMART" id="SM00607">
    <property type="entry name" value="FTP"/>
    <property type="match status" value="1"/>
</dbReference>
<keyword evidence="3" id="KW-1015">Disulfide bond</keyword>
<dbReference type="PANTHER" id="PTHR10166:SF66">
    <property type="entry name" value="VWFA AND CACHE DOMAIN-CONTAINING PROTEIN CG16868"/>
    <property type="match status" value="1"/>
</dbReference>
<keyword evidence="1" id="KW-0479">Metal-binding</keyword>
<protein>
    <submittedName>
        <fullName evidence="4">Uncharacterized protein</fullName>
    </submittedName>
</protein>
<dbReference type="GO" id="GO:0046872">
    <property type="term" value="F:metal ion binding"/>
    <property type="evidence" value="ECO:0007669"/>
    <property type="project" value="UniProtKB-KW"/>
</dbReference>
<dbReference type="SUPFAM" id="SSF49785">
    <property type="entry name" value="Galactose-binding domain-like"/>
    <property type="match status" value="1"/>
</dbReference>